<dbReference type="OrthoDB" id="1470350at2759"/>
<dbReference type="PRINTS" id="PR00464">
    <property type="entry name" value="EP450II"/>
</dbReference>
<keyword evidence="5" id="KW-0560">Oxidoreductase</keyword>
<evidence type="ECO:0000313" key="9">
    <source>
        <dbReference type="EMBL" id="EYC13450.1"/>
    </source>
</evidence>
<keyword evidence="6" id="KW-0408">Iron</keyword>
<dbReference type="InterPro" id="IPR050196">
    <property type="entry name" value="Cytochrome_P450_Monoox"/>
</dbReference>
<keyword evidence="10" id="KW-1185">Reference proteome</keyword>
<dbReference type="SUPFAM" id="SSF48264">
    <property type="entry name" value="Cytochrome P450"/>
    <property type="match status" value="1"/>
</dbReference>
<name>A0A016UE66_9BILA</name>
<evidence type="ECO:0000256" key="4">
    <source>
        <dbReference type="ARBA" id="ARBA00022723"/>
    </source>
</evidence>
<proteinExistence type="inferred from homology"/>
<dbReference type="PANTHER" id="PTHR24291">
    <property type="entry name" value="CYTOCHROME P450 FAMILY 4"/>
    <property type="match status" value="1"/>
</dbReference>
<dbReference type="Pfam" id="PF00078">
    <property type="entry name" value="RVT_1"/>
    <property type="match status" value="1"/>
</dbReference>
<dbReference type="InterPro" id="IPR036396">
    <property type="entry name" value="Cyt_P450_sf"/>
</dbReference>
<evidence type="ECO:0000256" key="1">
    <source>
        <dbReference type="ARBA" id="ARBA00001971"/>
    </source>
</evidence>
<evidence type="ECO:0000313" key="10">
    <source>
        <dbReference type="Proteomes" id="UP000024635"/>
    </source>
</evidence>
<feature type="domain" description="Reverse transcriptase" evidence="8">
    <location>
        <begin position="1"/>
        <end position="288"/>
    </location>
</feature>
<evidence type="ECO:0000256" key="5">
    <source>
        <dbReference type="ARBA" id="ARBA00023002"/>
    </source>
</evidence>
<reference evidence="10" key="1">
    <citation type="journal article" date="2015" name="Nat. Genet.">
        <title>The genome and transcriptome of the zoonotic hookworm Ancylostoma ceylanicum identify infection-specific gene families.</title>
        <authorList>
            <person name="Schwarz E.M."/>
            <person name="Hu Y."/>
            <person name="Antoshechkin I."/>
            <person name="Miller M.M."/>
            <person name="Sternberg P.W."/>
            <person name="Aroian R.V."/>
        </authorList>
    </citation>
    <scope>NUCLEOTIDE SEQUENCE</scope>
    <source>
        <strain evidence="10">HY135</strain>
    </source>
</reference>
<dbReference type="GO" id="GO:0020037">
    <property type="term" value="F:heme binding"/>
    <property type="evidence" value="ECO:0007669"/>
    <property type="project" value="InterPro"/>
</dbReference>
<dbReference type="InterPro" id="IPR002402">
    <property type="entry name" value="Cyt_P450_E_grp-II"/>
</dbReference>
<gene>
    <name evidence="9" type="primary">Acey_s0044.g999</name>
    <name evidence="9" type="ORF">Y032_0044g999</name>
</gene>
<dbReference type="InterPro" id="IPR000477">
    <property type="entry name" value="RT_dom"/>
</dbReference>
<dbReference type="InterPro" id="IPR043502">
    <property type="entry name" value="DNA/RNA_pol_sf"/>
</dbReference>
<dbReference type="AlphaFoldDB" id="A0A016UE66"/>
<organism evidence="9 10">
    <name type="scientific">Ancylostoma ceylanicum</name>
    <dbReference type="NCBI Taxonomy" id="53326"/>
    <lineage>
        <taxon>Eukaryota</taxon>
        <taxon>Metazoa</taxon>
        <taxon>Ecdysozoa</taxon>
        <taxon>Nematoda</taxon>
        <taxon>Chromadorea</taxon>
        <taxon>Rhabditida</taxon>
        <taxon>Rhabditina</taxon>
        <taxon>Rhabditomorpha</taxon>
        <taxon>Strongyloidea</taxon>
        <taxon>Ancylostomatidae</taxon>
        <taxon>Ancylostomatinae</taxon>
        <taxon>Ancylostoma</taxon>
    </lineage>
</organism>
<evidence type="ECO:0000256" key="2">
    <source>
        <dbReference type="ARBA" id="ARBA00010617"/>
    </source>
</evidence>
<dbReference type="PANTHER" id="PTHR24291:SF146">
    <property type="entry name" value="CYTOCHROME P450"/>
    <property type="match status" value="1"/>
</dbReference>
<comment type="similarity">
    <text evidence="2">Belongs to the cytochrome P450 family.</text>
</comment>
<dbReference type="STRING" id="53326.A0A016UE66"/>
<keyword evidence="3" id="KW-0349">Heme</keyword>
<accession>A0A016UE66</accession>
<dbReference type="PROSITE" id="PS50878">
    <property type="entry name" value="RT_POL"/>
    <property type="match status" value="1"/>
</dbReference>
<evidence type="ECO:0000256" key="6">
    <source>
        <dbReference type="ARBA" id="ARBA00023004"/>
    </source>
</evidence>
<dbReference type="EMBL" id="JARK01001380">
    <property type="protein sequence ID" value="EYC13450.1"/>
    <property type="molecule type" value="Genomic_DNA"/>
</dbReference>
<keyword evidence="4" id="KW-0479">Metal-binding</keyword>
<dbReference type="GO" id="GO:0016705">
    <property type="term" value="F:oxidoreductase activity, acting on paired donors, with incorporation or reduction of molecular oxygen"/>
    <property type="evidence" value="ECO:0007669"/>
    <property type="project" value="InterPro"/>
</dbReference>
<dbReference type="InterPro" id="IPR001128">
    <property type="entry name" value="Cyt_P450"/>
</dbReference>
<sequence>MALLLLVAVVVAYVLFSFRRQIVELYRLNRRCTATLEKVPGPSCLPIIGLAHHFKWDNLDIRFQRILESNANITKPNQYDIISEWIGTGLLTSTNQKWFHRRKMLTPTFHFNILQGYHDIFARQGEVLVDLIAKEEGVFDLFPYIKRCALDIICETAMGTSINAQKGANNEYVRAVERLSAIIWDYESQHGFGPRRLLETNLLECLNDWSDILDRRSCCDIIYFDFAKAFDRVRVNTSSSSVLQARSGVPQGGVLSPILFLLFTSEVLELMQRNEVRCMQYADDVKIY</sequence>
<evidence type="ECO:0000256" key="7">
    <source>
        <dbReference type="ARBA" id="ARBA00023033"/>
    </source>
</evidence>
<comment type="cofactor">
    <cofactor evidence="1">
        <name>heme</name>
        <dbReference type="ChEBI" id="CHEBI:30413"/>
    </cofactor>
</comment>
<dbReference type="Proteomes" id="UP000024635">
    <property type="component" value="Unassembled WGS sequence"/>
</dbReference>
<evidence type="ECO:0000259" key="8">
    <source>
        <dbReference type="PROSITE" id="PS50878"/>
    </source>
</evidence>
<comment type="caution">
    <text evidence="9">The sequence shown here is derived from an EMBL/GenBank/DDBJ whole genome shotgun (WGS) entry which is preliminary data.</text>
</comment>
<protein>
    <recommendedName>
        <fullName evidence="8">Reverse transcriptase domain-containing protein</fullName>
    </recommendedName>
</protein>
<dbReference type="Gene3D" id="1.10.630.10">
    <property type="entry name" value="Cytochrome P450"/>
    <property type="match status" value="1"/>
</dbReference>
<keyword evidence="7" id="KW-0503">Monooxygenase</keyword>
<evidence type="ECO:0000256" key="3">
    <source>
        <dbReference type="ARBA" id="ARBA00022617"/>
    </source>
</evidence>
<dbReference type="GO" id="GO:0004497">
    <property type="term" value="F:monooxygenase activity"/>
    <property type="evidence" value="ECO:0007669"/>
    <property type="project" value="UniProtKB-KW"/>
</dbReference>
<dbReference type="GO" id="GO:0005506">
    <property type="term" value="F:iron ion binding"/>
    <property type="evidence" value="ECO:0007669"/>
    <property type="project" value="InterPro"/>
</dbReference>
<dbReference type="SUPFAM" id="SSF56672">
    <property type="entry name" value="DNA/RNA polymerases"/>
    <property type="match status" value="1"/>
</dbReference>
<dbReference type="Pfam" id="PF00067">
    <property type="entry name" value="p450"/>
    <property type="match status" value="1"/>
</dbReference>